<feature type="region of interest" description="Disordered" evidence="1">
    <location>
        <begin position="54"/>
        <end position="111"/>
    </location>
</feature>
<feature type="region of interest" description="Disordered" evidence="1">
    <location>
        <begin position="142"/>
        <end position="256"/>
    </location>
</feature>
<name>A0AAV2Q8L3_MEGNR</name>
<gene>
    <name evidence="2" type="ORF">MNOR_LOCUS8756</name>
</gene>
<evidence type="ECO:0000313" key="2">
    <source>
        <dbReference type="EMBL" id="CAL4072142.1"/>
    </source>
</evidence>
<feature type="compositionally biased region" description="Pro residues" evidence="1">
    <location>
        <begin position="145"/>
        <end position="159"/>
    </location>
</feature>
<evidence type="ECO:0000313" key="3">
    <source>
        <dbReference type="Proteomes" id="UP001497623"/>
    </source>
</evidence>
<dbReference type="EMBL" id="CAXKWB010004118">
    <property type="protein sequence ID" value="CAL4072142.1"/>
    <property type="molecule type" value="Genomic_DNA"/>
</dbReference>
<feature type="non-terminal residue" evidence="2">
    <location>
        <position position="283"/>
    </location>
</feature>
<comment type="caution">
    <text evidence="2">The sequence shown here is derived from an EMBL/GenBank/DDBJ whole genome shotgun (WGS) entry which is preliminary data.</text>
</comment>
<evidence type="ECO:0000256" key="1">
    <source>
        <dbReference type="SAM" id="MobiDB-lite"/>
    </source>
</evidence>
<feature type="region of interest" description="Disordered" evidence="1">
    <location>
        <begin position="18"/>
        <end position="37"/>
    </location>
</feature>
<sequence length="283" mass="30677">MLVPRCATSAAMPAAVMPAASPSRPGPAAPRAFTPSGTHYATHYSTMSGTHVVHYQGQSPRHHEAPGPRYMGVPSRSHLAAALTQPSSSQPVYVRSRSPRPTYSQYEASEPRGAVAQQQVPQGMHLNFPKQGAVCPDVRGAYPAPELPHPHPMPGPSDAPIPASDMPFDLSTHNREPRMSPASRPLDLSESEQPLDLSVSNKKKQPMEDENMNLVHRKSPPIQINPIHKRTPSPTHINLARKATPPLPQRISSPKLQKVVPPNISRSICVVEYPPSSLATEIP</sequence>
<keyword evidence="3" id="KW-1185">Reference proteome</keyword>
<organism evidence="2 3">
    <name type="scientific">Meganyctiphanes norvegica</name>
    <name type="common">Northern krill</name>
    <name type="synonym">Thysanopoda norvegica</name>
    <dbReference type="NCBI Taxonomy" id="48144"/>
    <lineage>
        <taxon>Eukaryota</taxon>
        <taxon>Metazoa</taxon>
        <taxon>Ecdysozoa</taxon>
        <taxon>Arthropoda</taxon>
        <taxon>Crustacea</taxon>
        <taxon>Multicrustacea</taxon>
        <taxon>Malacostraca</taxon>
        <taxon>Eumalacostraca</taxon>
        <taxon>Eucarida</taxon>
        <taxon>Euphausiacea</taxon>
        <taxon>Euphausiidae</taxon>
        <taxon>Meganyctiphanes</taxon>
    </lineage>
</organism>
<reference evidence="2 3" key="1">
    <citation type="submission" date="2024-05" db="EMBL/GenBank/DDBJ databases">
        <authorList>
            <person name="Wallberg A."/>
        </authorList>
    </citation>
    <scope>NUCLEOTIDE SEQUENCE [LARGE SCALE GENOMIC DNA]</scope>
</reference>
<dbReference type="Proteomes" id="UP001497623">
    <property type="component" value="Unassembled WGS sequence"/>
</dbReference>
<dbReference type="AlphaFoldDB" id="A0AAV2Q8L3"/>
<protein>
    <submittedName>
        <fullName evidence="2">Uncharacterized protein</fullName>
    </submittedName>
</protein>
<accession>A0AAV2Q8L3</accession>
<proteinExistence type="predicted"/>